<name>A0AAE3ZUH5_9ACTN</name>
<evidence type="ECO:0000313" key="2">
    <source>
        <dbReference type="Proteomes" id="UP001183629"/>
    </source>
</evidence>
<gene>
    <name evidence="1" type="ORF">J2S44_006156</name>
</gene>
<organism evidence="1 2">
    <name type="scientific">Catenuloplanes niger</name>
    <dbReference type="NCBI Taxonomy" id="587534"/>
    <lineage>
        <taxon>Bacteria</taxon>
        <taxon>Bacillati</taxon>
        <taxon>Actinomycetota</taxon>
        <taxon>Actinomycetes</taxon>
        <taxon>Micromonosporales</taxon>
        <taxon>Micromonosporaceae</taxon>
        <taxon>Catenuloplanes</taxon>
    </lineage>
</organism>
<sequence>MTLPLTQRVMDAICLDHIIPTDSGLHLRRDGMAALTDDPLMLAAFDVIAPDGYTYITLGKGMTEAFDDLAPATTRVGDDGVRTPGNAGTHGQRVARGLLYQFLNGHPDYALDRMVERPLGEHNLTVADAAARADAAGLPVDILATVDLGGVDRNRLIGFSRDLRIVPVDQAQLLRVMPARHWAPDPYAGQGKELLDGVLSTTYPSARIVFDGQGGVRIGLPPALVAHAYGEVLRRSGTPLTVADFPKTAQLIQGYGDLLAAIAGSPMGSHTLVQVGDQVTLAINDARGLSFVDPGTAQATVFAADPAGPIRIAPLGGEMDLETRLLDLAADRPGVDGPRQPVRHSGAAAAYRDFGGSRTLDVIGGVPSRFMDRVAEAAARLDQSVVVIGSERLSDAPTPAELAALDWQLFQHTNNRGVPVVITRGTVSGELRRIVEHYRVPLLHQTAGTGTGFSLDNLWAGVGGATAVPPAKEITADLLAAYAGRRRVSTLPKAPDALSSYLATPLENADAVRTALAEHGTALRELRPRIAEFGASGVFAAHAAFLDVLDRDPVFADTLLTYRAGGDDKADGLFAAVPAVAAQEPAARDAAFAEIDAITLGTLDDGASRAILKALHLHLQGADTETVKGMIYSHSTYLPRDGRTQWIRRLQDLQKQMPQHAEGLNQVALYVTTCP</sequence>
<proteinExistence type="predicted"/>
<evidence type="ECO:0000313" key="1">
    <source>
        <dbReference type="EMBL" id="MDR7325906.1"/>
    </source>
</evidence>
<keyword evidence="2" id="KW-1185">Reference proteome</keyword>
<comment type="caution">
    <text evidence="1">The sequence shown here is derived from an EMBL/GenBank/DDBJ whole genome shotgun (WGS) entry which is preliminary data.</text>
</comment>
<dbReference type="EMBL" id="JAVDYC010000001">
    <property type="protein sequence ID" value="MDR7325906.1"/>
    <property type="molecule type" value="Genomic_DNA"/>
</dbReference>
<dbReference type="Proteomes" id="UP001183629">
    <property type="component" value="Unassembled WGS sequence"/>
</dbReference>
<dbReference type="AlphaFoldDB" id="A0AAE3ZUH5"/>
<dbReference type="RefSeq" id="WP_310420995.1">
    <property type="nucleotide sequence ID" value="NZ_JAVDYC010000001.1"/>
</dbReference>
<protein>
    <submittedName>
        <fullName evidence="1">Uncharacterized protein</fullName>
    </submittedName>
</protein>
<reference evidence="1 2" key="1">
    <citation type="submission" date="2023-07" db="EMBL/GenBank/DDBJ databases">
        <title>Sequencing the genomes of 1000 actinobacteria strains.</title>
        <authorList>
            <person name="Klenk H.-P."/>
        </authorList>
    </citation>
    <scope>NUCLEOTIDE SEQUENCE [LARGE SCALE GENOMIC DNA]</scope>
    <source>
        <strain evidence="1 2">DSM 44711</strain>
    </source>
</reference>
<accession>A0AAE3ZUH5</accession>